<comment type="cofactor">
    <cofactor evidence="15">
        <name>Ca(2+)</name>
        <dbReference type="ChEBI" id="CHEBI:29108"/>
    </cofactor>
    <text evidence="15">Binds 2 calcium ions per subunit.</text>
</comment>
<dbReference type="PROSITE" id="PS50873">
    <property type="entry name" value="PEROXIDASE_4"/>
    <property type="match status" value="1"/>
</dbReference>
<dbReference type="InterPro" id="IPR010255">
    <property type="entry name" value="Haem_peroxidase_sf"/>
</dbReference>
<dbReference type="GO" id="GO:0020037">
    <property type="term" value="F:heme binding"/>
    <property type="evidence" value="ECO:0007669"/>
    <property type="project" value="InterPro"/>
</dbReference>
<accession>Q69JB3</accession>
<keyword evidence="6" id="KW-0349">Heme</keyword>
<evidence type="ECO:0000256" key="17">
    <source>
        <dbReference type="SAM" id="MobiDB-lite"/>
    </source>
</evidence>
<evidence type="ECO:0000256" key="4">
    <source>
        <dbReference type="ARBA" id="ARBA00022525"/>
    </source>
</evidence>
<reference evidence="20" key="2">
    <citation type="submission" date="2003-02" db="EMBL/GenBank/DDBJ databases">
        <title>Oryza sativa nipponbare(GA3) genomic DNA, chromosome 9, BAC clone:OSJNBa0017N10.</title>
        <authorList>
            <person name="Sasaki T."/>
            <person name="Matsumoto T."/>
            <person name="Katayose Y."/>
        </authorList>
    </citation>
    <scope>NUCLEOTIDE SEQUENCE</scope>
</reference>
<evidence type="ECO:0000313" key="21">
    <source>
        <dbReference type="Proteomes" id="UP000000763"/>
    </source>
</evidence>
<dbReference type="GO" id="GO:0042744">
    <property type="term" value="P:hydrogen peroxide catabolic process"/>
    <property type="evidence" value="ECO:0007669"/>
    <property type="project" value="UniProtKB-KW"/>
</dbReference>
<dbReference type="EMBL" id="AP005876">
    <property type="protein sequence ID" value="BAD36462.1"/>
    <property type="molecule type" value="Genomic_DNA"/>
</dbReference>
<evidence type="ECO:0000256" key="2">
    <source>
        <dbReference type="ARBA" id="ARBA00001970"/>
    </source>
</evidence>
<gene>
    <name evidence="20" type="ORF">OSJNBa0017N10.24</name>
    <name evidence="19" type="ORF">OSJNBa0092O08.2</name>
</gene>
<dbReference type="InterPro" id="IPR000823">
    <property type="entry name" value="Peroxidase_pln"/>
</dbReference>
<dbReference type="SUPFAM" id="SSF48113">
    <property type="entry name" value="Heme-dependent peroxidases"/>
    <property type="match status" value="1"/>
</dbReference>
<keyword evidence="4" id="KW-0964">Secreted</keyword>
<evidence type="ECO:0000256" key="3">
    <source>
        <dbReference type="ARBA" id="ARBA00002322"/>
    </source>
</evidence>
<comment type="function">
    <text evidence="3">Removal of H(2)O(2), oxidation of toxic reductants, biosynthesis and degradation of lignin, suberization, auxin catabolism, response to environmental stresses such as wounding, pathogen attack and oxidative stress. These functions might be dependent on each isozyme/isoform in each plant tissue.</text>
</comment>
<dbReference type="GO" id="GO:0046872">
    <property type="term" value="F:metal ion binding"/>
    <property type="evidence" value="ECO:0007669"/>
    <property type="project" value="UniProtKB-KW"/>
</dbReference>
<feature type="binding site" evidence="15">
    <location>
        <position position="253"/>
    </location>
    <ligand>
        <name>Ca(2+)</name>
        <dbReference type="ChEBI" id="CHEBI:29108"/>
        <label>1</label>
    </ligand>
</feature>
<evidence type="ECO:0000313" key="20">
    <source>
        <dbReference type="EMBL" id="BAD36705.1"/>
    </source>
</evidence>
<evidence type="ECO:0000256" key="12">
    <source>
        <dbReference type="ARBA" id="ARBA00023180"/>
    </source>
</evidence>
<comment type="cofactor">
    <cofactor evidence="2">
        <name>heme b</name>
        <dbReference type="ChEBI" id="CHEBI:60344"/>
    </cofactor>
</comment>
<keyword evidence="5 20" id="KW-0575">Peroxidase</keyword>
<evidence type="ECO:0000256" key="16">
    <source>
        <dbReference type="PIRSR" id="PIRSR600823-4"/>
    </source>
</evidence>
<feature type="compositionally biased region" description="Basic and acidic residues" evidence="17">
    <location>
        <begin position="1"/>
        <end position="20"/>
    </location>
</feature>
<dbReference type="AlphaFoldDB" id="Q69JB3"/>
<feature type="site" description="Transition state stabilizer" evidence="16">
    <location>
        <position position="247"/>
    </location>
</feature>
<feature type="active site" description="Proton acceptor" evidence="14">
    <location>
        <position position="252"/>
    </location>
</feature>
<dbReference type="Gene3D" id="1.10.520.10">
    <property type="match status" value="1"/>
</dbReference>
<feature type="compositionally biased region" description="Basic and acidic residues" evidence="17">
    <location>
        <begin position="31"/>
        <end position="46"/>
    </location>
</feature>
<keyword evidence="13" id="KW-0376">Hydrogen peroxide</keyword>
<feature type="domain" description="Plant heme peroxidase family profile" evidence="18">
    <location>
        <begin position="210"/>
        <end position="262"/>
    </location>
</feature>
<dbReference type="InterPro" id="IPR002016">
    <property type="entry name" value="Haem_peroxidase"/>
</dbReference>
<evidence type="ECO:0000256" key="14">
    <source>
        <dbReference type="PIRSR" id="PIRSR600823-1"/>
    </source>
</evidence>
<evidence type="ECO:0000256" key="9">
    <source>
        <dbReference type="ARBA" id="ARBA00022837"/>
    </source>
</evidence>
<protein>
    <submittedName>
        <fullName evidence="20">Peroxidase-like protein</fullName>
    </submittedName>
</protein>
<keyword evidence="12" id="KW-0325">Glycoprotein</keyword>
<reference evidence="21" key="4">
    <citation type="journal article" date="2008" name="Nucleic Acids Res.">
        <title>The rice annotation project database (RAP-DB): 2008 update.</title>
        <authorList>
            <consortium name="The rice annotation project (RAP)"/>
        </authorList>
    </citation>
    <scope>GENOME REANNOTATION</scope>
    <source>
        <strain evidence="21">cv. Nipponbare</strain>
    </source>
</reference>
<reference evidence="21" key="3">
    <citation type="journal article" date="2005" name="Nature">
        <title>The map-based sequence of the rice genome.</title>
        <authorList>
            <consortium name="International rice genome sequencing project (IRGSP)"/>
            <person name="Matsumoto T."/>
            <person name="Wu J."/>
            <person name="Kanamori H."/>
            <person name="Katayose Y."/>
            <person name="Fujisawa M."/>
            <person name="Namiki N."/>
            <person name="Mizuno H."/>
            <person name="Yamamoto K."/>
            <person name="Antonio B.A."/>
            <person name="Baba T."/>
            <person name="Sakata K."/>
            <person name="Nagamura Y."/>
            <person name="Aoki H."/>
            <person name="Arikawa K."/>
            <person name="Arita K."/>
            <person name="Bito T."/>
            <person name="Chiden Y."/>
            <person name="Fujitsuka N."/>
            <person name="Fukunaka R."/>
            <person name="Hamada M."/>
            <person name="Harada C."/>
            <person name="Hayashi A."/>
            <person name="Hijishita S."/>
            <person name="Honda M."/>
            <person name="Hosokawa S."/>
            <person name="Ichikawa Y."/>
            <person name="Idonuma A."/>
            <person name="Iijima M."/>
            <person name="Ikeda M."/>
            <person name="Ikeno M."/>
            <person name="Ito K."/>
            <person name="Ito S."/>
            <person name="Ito T."/>
            <person name="Ito Y."/>
            <person name="Ito Y."/>
            <person name="Iwabuchi A."/>
            <person name="Kamiya K."/>
            <person name="Karasawa W."/>
            <person name="Kurita K."/>
            <person name="Katagiri S."/>
            <person name="Kikuta A."/>
            <person name="Kobayashi H."/>
            <person name="Kobayashi N."/>
            <person name="Machita K."/>
            <person name="Maehara T."/>
            <person name="Masukawa M."/>
            <person name="Mizubayashi T."/>
            <person name="Mukai Y."/>
            <person name="Nagasaki H."/>
            <person name="Nagata Y."/>
            <person name="Naito S."/>
            <person name="Nakashima M."/>
            <person name="Nakama Y."/>
            <person name="Nakamichi Y."/>
            <person name="Nakamura M."/>
            <person name="Meguro A."/>
            <person name="Negishi M."/>
            <person name="Ohta I."/>
            <person name="Ohta T."/>
            <person name="Okamoto M."/>
            <person name="Ono N."/>
            <person name="Saji S."/>
            <person name="Sakaguchi M."/>
            <person name="Sakai K."/>
            <person name="Shibata M."/>
            <person name="Shimokawa T."/>
            <person name="Song J."/>
            <person name="Takazaki Y."/>
            <person name="Terasawa K."/>
            <person name="Tsugane M."/>
            <person name="Tsuji K."/>
            <person name="Ueda S."/>
            <person name="Waki K."/>
            <person name="Yamagata H."/>
            <person name="Yamamoto M."/>
            <person name="Yamamoto S."/>
            <person name="Yamane H."/>
            <person name="Yoshiki S."/>
            <person name="Yoshihara R."/>
            <person name="Yukawa K."/>
            <person name="Zhong H."/>
            <person name="Yano M."/>
            <person name="Yuan Q."/>
            <person name="Ouyang S."/>
            <person name="Liu J."/>
            <person name="Jones K.M."/>
            <person name="Gansberger K."/>
            <person name="Moffat K."/>
            <person name="Hill J."/>
            <person name="Bera J."/>
            <person name="Fadrosh D."/>
            <person name="Jin S."/>
            <person name="Johri S."/>
            <person name="Kim M."/>
            <person name="Overton L."/>
            <person name="Reardon M."/>
            <person name="Tsitrin T."/>
            <person name="Vuong H."/>
            <person name="Weaver B."/>
            <person name="Ciecko A."/>
            <person name="Tallon L."/>
            <person name="Jackson J."/>
            <person name="Pai G."/>
            <person name="Aken S.V."/>
            <person name="Utterback T."/>
            <person name="Reidmuller S."/>
            <person name="Feldblyum T."/>
            <person name="Hsiao J."/>
            <person name="Zismann V."/>
            <person name="Iobst S."/>
            <person name="de Vazeille A.R."/>
            <person name="Buell C.R."/>
            <person name="Ying K."/>
            <person name="Li Y."/>
            <person name="Lu T."/>
            <person name="Huang Y."/>
            <person name="Zhao Q."/>
            <person name="Feng Q."/>
            <person name="Zhang L."/>
            <person name="Zhu J."/>
            <person name="Weng Q."/>
            <person name="Mu J."/>
            <person name="Lu Y."/>
            <person name="Fan D."/>
            <person name="Liu Y."/>
            <person name="Guan J."/>
            <person name="Zhang Y."/>
            <person name="Yu S."/>
            <person name="Liu X."/>
            <person name="Zhang Y."/>
            <person name="Hong G."/>
            <person name="Han B."/>
            <person name="Choisne N."/>
            <person name="Demange N."/>
            <person name="Orjeda G."/>
            <person name="Samain S."/>
            <person name="Cattolico L."/>
            <person name="Pelletier E."/>
            <person name="Couloux A."/>
            <person name="Segurens B."/>
            <person name="Wincker P."/>
            <person name="D'Hont A."/>
            <person name="Scarpelli C."/>
            <person name="Weissenbach J."/>
            <person name="Salanoubat M."/>
            <person name="Quetier F."/>
            <person name="Yu Y."/>
            <person name="Kim H.R."/>
            <person name="Rambo T."/>
            <person name="Currie J."/>
            <person name="Collura K."/>
            <person name="Luo M."/>
            <person name="Yang T."/>
            <person name="Ammiraju J.S.S."/>
            <person name="Engler F."/>
            <person name="Soderlund C."/>
            <person name="Wing R.A."/>
            <person name="Palmer L.E."/>
            <person name="de la Bastide M."/>
            <person name="Spiegel L."/>
            <person name="Nascimento L."/>
            <person name="Zutavern T."/>
            <person name="O'Shaughnessy A."/>
            <person name="Dike S."/>
            <person name="Dedhia N."/>
            <person name="Preston R."/>
            <person name="Balija V."/>
            <person name="McCombie W.R."/>
            <person name="Chow T."/>
            <person name="Chen H."/>
            <person name="Chung M."/>
            <person name="Chen C."/>
            <person name="Shaw J."/>
            <person name="Wu H."/>
            <person name="Hsiao K."/>
            <person name="Chao Y."/>
            <person name="Chu M."/>
            <person name="Cheng C."/>
            <person name="Hour A."/>
            <person name="Lee P."/>
            <person name="Lin S."/>
            <person name="Lin Y."/>
            <person name="Liou J."/>
            <person name="Liu S."/>
            <person name="Hsing Y."/>
            <person name="Raghuvanshi S."/>
            <person name="Mohanty A."/>
            <person name="Bharti A.K."/>
            <person name="Gaur A."/>
            <person name="Gupta V."/>
            <person name="Kumar D."/>
            <person name="Ravi V."/>
            <person name="Vij S."/>
            <person name="Kapur A."/>
            <person name="Khurana P."/>
            <person name="Khurana P."/>
            <person name="Khurana J.P."/>
            <person name="Tyagi A.K."/>
            <person name="Gaikwad K."/>
            <person name="Singh A."/>
            <person name="Dalal V."/>
            <person name="Srivastava S."/>
            <person name="Dixit A."/>
            <person name="Pal A.K."/>
            <person name="Ghazi I.A."/>
            <person name="Yadav M."/>
            <person name="Pandit A."/>
            <person name="Bhargava A."/>
            <person name="Sureshbabu K."/>
            <person name="Batra K."/>
            <person name="Sharma T.R."/>
            <person name="Mohapatra T."/>
            <person name="Singh N.K."/>
            <person name="Messing J."/>
            <person name="Nelson A.B."/>
            <person name="Fuks G."/>
            <person name="Kavchok S."/>
            <person name="Keizer G."/>
            <person name="Linton E."/>
            <person name="Llaca V."/>
            <person name="Song R."/>
            <person name="Tanyolac B."/>
            <person name="Young S."/>
            <person name="Ho-Il K."/>
            <person name="Hahn J.H."/>
            <person name="Sangsakoo G."/>
            <person name="Vanavichit A."/>
            <person name="de Mattos Luiz.A.T."/>
            <person name="Zimmer P.D."/>
            <person name="Malone G."/>
            <person name="Dellagostin O."/>
            <person name="de Oliveira A.C."/>
            <person name="Bevan M."/>
            <person name="Bancroft I."/>
            <person name="Minx P."/>
            <person name="Cordum H."/>
            <person name="Wilson R."/>
            <person name="Cheng Z."/>
            <person name="Jin W."/>
            <person name="Jiang J."/>
            <person name="Leong S.A."/>
            <person name="Iwama H."/>
            <person name="Gojobori T."/>
            <person name="Itoh T."/>
            <person name="Niimura Y."/>
            <person name="Fujii Y."/>
            <person name="Habara T."/>
            <person name="Sakai H."/>
            <person name="Sato Y."/>
            <person name="Wilson G."/>
            <person name="Kumar K."/>
            <person name="McCouch S."/>
            <person name="Juretic N."/>
            <person name="Hoen D."/>
            <person name="Wright S."/>
            <person name="Bruskiewich R."/>
            <person name="Bureau T."/>
            <person name="Miyao A."/>
            <person name="Hirochika H."/>
            <person name="Nishikawa T."/>
            <person name="Kadowaki K."/>
            <person name="Sugiura M."/>
            <person name="Burr B."/>
            <person name="Sasaki T."/>
        </authorList>
    </citation>
    <scope>NUCLEOTIDE SEQUENCE [LARGE SCALE GENOMIC DNA]</scope>
    <source>
        <strain evidence="21">cv. Nipponbare</strain>
    </source>
</reference>
<dbReference type="EMBL" id="AP006235">
    <property type="protein sequence ID" value="BAD36705.1"/>
    <property type="molecule type" value="Genomic_DNA"/>
</dbReference>
<keyword evidence="7 15" id="KW-0479">Metal-binding</keyword>
<evidence type="ECO:0000256" key="6">
    <source>
        <dbReference type="ARBA" id="ARBA00022617"/>
    </source>
</evidence>
<organism evidence="20 21">
    <name type="scientific">Oryza sativa subsp. japonica</name>
    <name type="common">Rice</name>
    <dbReference type="NCBI Taxonomy" id="39947"/>
    <lineage>
        <taxon>Eukaryota</taxon>
        <taxon>Viridiplantae</taxon>
        <taxon>Streptophyta</taxon>
        <taxon>Embryophyta</taxon>
        <taxon>Tracheophyta</taxon>
        <taxon>Spermatophyta</taxon>
        <taxon>Magnoliopsida</taxon>
        <taxon>Liliopsida</taxon>
        <taxon>Poales</taxon>
        <taxon>Poaceae</taxon>
        <taxon>BOP clade</taxon>
        <taxon>Oryzoideae</taxon>
        <taxon>Oryzeae</taxon>
        <taxon>Oryzinae</taxon>
        <taxon>Oryza</taxon>
        <taxon>Oryza sativa</taxon>
    </lineage>
</organism>
<evidence type="ECO:0000256" key="15">
    <source>
        <dbReference type="PIRSR" id="PIRSR600823-3"/>
    </source>
</evidence>
<feature type="binding site" evidence="15">
    <location>
        <position position="256"/>
    </location>
    <ligand>
        <name>Ca(2+)</name>
        <dbReference type="ChEBI" id="CHEBI:29108"/>
        <label>1</label>
    </ligand>
</feature>
<comment type="catalytic activity">
    <reaction evidence="1">
        <text>2 a phenolic donor + H2O2 = 2 a phenolic radical donor + 2 H2O</text>
        <dbReference type="Rhea" id="RHEA:56136"/>
        <dbReference type="ChEBI" id="CHEBI:15377"/>
        <dbReference type="ChEBI" id="CHEBI:16240"/>
        <dbReference type="ChEBI" id="CHEBI:139520"/>
        <dbReference type="ChEBI" id="CHEBI:139521"/>
        <dbReference type="EC" id="1.11.1.7"/>
    </reaction>
</comment>
<feature type="binding site" evidence="15">
    <location>
        <position position="258"/>
    </location>
    <ligand>
        <name>Ca(2+)</name>
        <dbReference type="ChEBI" id="CHEBI:29108"/>
        <label>1</label>
    </ligand>
</feature>
<dbReference type="PANTHER" id="PTHR31388:SF264">
    <property type="entry name" value="PEROXIDASE 59"/>
    <property type="match status" value="1"/>
</dbReference>
<keyword evidence="9 15" id="KW-0106">Calcium</keyword>
<name>Q69JB3_ORYSJ</name>
<evidence type="ECO:0000256" key="11">
    <source>
        <dbReference type="ARBA" id="ARBA00023004"/>
    </source>
</evidence>
<reference evidence="19" key="1">
    <citation type="submission" date="2002-11" db="EMBL/GenBank/DDBJ databases">
        <title>Oryza sativa nipponbare(GA3) genomic DNA, chromosome 9, BAC clone:OSJNBa0092O08.</title>
        <authorList>
            <person name="Sasaki T."/>
            <person name="Matsumoto T."/>
            <person name="Katayose Y."/>
        </authorList>
    </citation>
    <scope>NUCLEOTIDE SEQUENCE</scope>
</reference>
<evidence type="ECO:0000313" key="19">
    <source>
        <dbReference type="EMBL" id="BAD36462.1"/>
    </source>
</evidence>
<proteinExistence type="predicted"/>
<dbReference type="Proteomes" id="UP000000763">
    <property type="component" value="Chromosome 9"/>
</dbReference>
<dbReference type="PANTHER" id="PTHR31388">
    <property type="entry name" value="PEROXIDASE 72-RELATED"/>
    <property type="match status" value="1"/>
</dbReference>
<feature type="region of interest" description="Disordered" evidence="17">
    <location>
        <begin position="1"/>
        <end position="80"/>
    </location>
</feature>
<dbReference type="GO" id="GO:0006979">
    <property type="term" value="P:response to oxidative stress"/>
    <property type="evidence" value="ECO:0007669"/>
    <property type="project" value="InterPro"/>
</dbReference>
<evidence type="ECO:0000256" key="10">
    <source>
        <dbReference type="ARBA" id="ARBA00023002"/>
    </source>
</evidence>
<keyword evidence="11" id="KW-0408">Iron</keyword>
<evidence type="ECO:0000256" key="5">
    <source>
        <dbReference type="ARBA" id="ARBA00022559"/>
    </source>
</evidence>
<sequence length="262" mass="28564">MAEGRESAEEGGEVRSEQKKRIWGMSVPTYHGKEENKAQHGERDGESSVSPATAGRWDCGSGGAARPWERREPSGVAGAAKRRELGGVAGWREQRERERAEVRKPRRLLSSLPVAASPPTPLLRRLIPNQLLSFAASSISCPIEGQVGTISSRAVRRCTSQWREITVAFASINHKLAERGDGDEEGSHGGAVWLVNGVLLHAALVADAQTLVYKYYAQKCPAAESIVFDEVQKAWNAHRSMPASLLRLHFFHDCFVNGGTAG</sequence>
<keyword evidence="10" id="KW-0560">Oxidoreductase</keyword>
<evidence type="ECO:0000256" key="8">
    <source>
        <dbReference type="ARBA" id="ARBA00022729"/>
    </source>
</evidence>
<evidence type="ECO:0000256" key="13">
    <source>
        <dbReference type="ARBA" id="ARBA00023324"/>
    </source>
</evidence>
<evidence type="ECO:0000256" key="7">
    <source>
        <dbReference type="ARBA" id="ARBA00022723"/>
    </source>
</evidence>
<dbReference type="GO" id="GO:0140825">
    <property type="term" value="F:lactoperoxidase activity"/>
    <property type="evidence" value="ECO:0007669"/>
    <property type="project" value="UniProtKB-EC"/>
</dbReference>
<evidence type="ECO:0000256" key="1">
    <source>
        <dbReference type="ARBA" id="ARBA00000189"/>
    </source>
</evidence>
<evidence type="ECO:0000259" key="18">
    <source>
        <dbReference type="PROSITE" id="PS50873"/>
    </source>
</evidence>
<keyword evidence="8" id="KW-0732">Signal</keyword>